<dbReference type="EMBL" id="ANOH01000188">
    <property type="protein sequence ID" value="EMI55880.1"/>
    <property type="molecule type" value="Genomic_DNA"/>
</dbReference>
<comment type="caution">
    <text evidence="2">The sequence shown here is derived from an EMBL/GenBank/DDBJ whole genome shotgun (WGS) entry which is preliminary data.</text>
</comment>
<sequence length="40" mass="4634">MWNCLNELSDEFVRFALDKRSMCLFAWIFASGLLSAAFET</sequence>
<evidence type="ECO:0000313" key="3">
    <source>
        <dbReference type="Proteomes" id="UP000011885"/>
    </source>
</evidence>
<name>M5U353_9BACT</name>
<keyword evidence="3" id="KW-1185">Reference proteome</keyword>
<proteinExistence type="predicted"/>
<accession>M5U353</accession>
<keyword evidence="1" id="KW-0812">Transmembrane</keyword>
<organism evidence="2 3">
    <name type="scientific">Rhodopirellula sallentina SM41</name>
    <dbReference type="NCBI Taxonomy" id="1263870"/>
    <lineage>
        <taxon>Bacteria</taxon>
        <taxon>Pseudomonadati</taxon>
        <taxon>Planctomycetota</taxon>
        <taxon>Planctomycetia</taxon>
        <taxon>Pirellulales</taxon>
        <taxon>Pirellulaceae</taxon>
        <taxon>Rhodopirellula</taxon>
    </lineage>
</organism>
<evidence type="ECO:0000256" key="1">
    <source>
        <dbReference type="SAM" id="Phobius"/>
    </source>
</evidence>
<reference evidence="2 3" key="1">
    <citation type="journal article" date="2013" name="Mar. Genomics">
        <title>Expression of sulfatases in Rhodopirellula baltica and the diversity of sulfatases in the genus Rhodopirellula.</title>
        <authorList>
            <person name="Wegner C.E."/>
            <person name="Richter-Heitmann T."/>
            <person name="Klindworth A."/>
            <person name="Klockow C."/>
            <person name="Richter M."/>
            <person name="Achstetter T."/>
            <person name="Glockner F.O."/>
            <person name="Harder J."/>
        </authorList>
    </citation>
    <scope>NUCLEOTIDE SEQUENCE [LARGE SCALE GENOMIC DNA]</scope>
    <source>
        <strain evidence="2 3">SM41</strain>
    </source>
</reference>
<protein>
    <submittedName>
        <fullName evidence="2">Uncharacterized protein</fullName>
    </submittedName>
</protein>
<dbReference type="Proteomes" id="UP000011885">
    <property type="component" value="Unassembled WGS sequence"/>
</dbReference>
<dbReference type="PATRIC" id="fig|1263870.3.peg.2826"/>
<keyword evidence="1" id="KW-1133">Transmembrane helix</keyword>
<dbReference type="AlphaFoldDB" id="M5U353"/>
<gene>
    <name evidence="2" type="ORF">RSSM_02659</name>
</gene>
<evidence type="ECO:0000313" key="2">
    <source>
        <dbReference type="EMBL" id="EMI55880.1"/>
    </source>
</evidence>
<keyword evidence="1" id="KW-0472">Membrane</keyword>
<feature type="transmembrane region" description="Helical" evidence="1">
    <location>
        <begin position="21"/>
        <end position="38"/>
    </location>
</feature>